<accession>A0AAN6JNS8</accession>
<sequence length="325" mass="33159">MSPSHTAVLLEAFAPLPRSLALSLPTEATAADILSGIEAALCDAPSSTADTSAGSNFYLTSSSSAGRVLAASSRPLDQPNDADLVVLRVHARMLGGKGGFGSMLRAAGGKMSAKQGQGNTDSCRDLNGRRLSVMKEAKALATYIENEPARLKALNDAQQKKYAKLERMLGRQPKAAADFEEAARRLADAEEQGEEEVSDEDRGEGSSQSTASRGKGGIGSSGSGGPSFAGAAAKAPAPVAGIKRKERLEDREYVEQSREIVENVRSAVAAAMMKKRKKTNKVVAAAAAASSSSTSTSTAGTSATKTAAAAPAPAPAPAPATAAAV</sequence>
<feature type="compositionally biased region" description="Acidic residues" evidence="9">
    <location>
        <begin position="189"/>
        <end position="202"/>
    </location>
</feature>
<evidence type="ECO:0000256" key="3">
    <source>
        <dbReference type="ARBA" id="ARBA00008726"/>
    </source>
</evidence>
<dbReference type="EMBL" id="JAPDMQ010000039">
    <property type="protein sequence ID" value="KAK0538865.1"/>
    <property type="molecule type" value="Genomic_DNA"/>
</dbReference>
<dbReference type="Proteomes" id="UP001176521">
    <property type="component" value="Unassembled WGS sequence"/>
</dbReference>
<dbReference type="PANTHER" id="PTHR12786">
    <property type="entry name" value="SPLICING FACTOR SF3A-RELATED"/>
    <property type="match status" value="1"/>
</dbReference>
<evidence type="ECO:0000313" key="12">
    <source>
        <dbReference type="Proteomes" id="UP001176521"/>
    </source>
</evidence>
<feature type="compositionally biased region" description="Basic and acidic residues" evidence="9">
    <location>
        <begin position="246"/>
        <end position="261"/>
    </location>
</feature>
<evidence type="ECO:0000256" key="1">
    <source>
        <dbReference type="ARBA" id="ARBA00004123"/>
    </source>
</evidence>
<evidence type="ECO:0000256" key="8">
    <source>
        <dbReference type="ARBA" id="ARBA00023306"/>
    </source>
</evidence>
<evidence type="ECO:0000256" key="5">
    <source>
        <dbReference type="ARBA" id="ARBA00022664"/>
    </source>
</evidence>
<comment type="subcellular location">
    <subcellularLocation>
        <location evidence="2">Cytoplasm</location>
    </subcellularLocation>
    <subcellularLocation>
        <location evidence="1">Nucleus</location>
    </subcellularLocation>
</comment>
<protein>
    <recommendedName>
        <fullName evidence="10">SDE2-like domain-containing protein</fullName>
    </recommendedName>
</protein>
<keyword evidence="12" id="KW-1185">Reference proteome</keyword>
<evidence type="ECO:0000313" key="11">
    <source>
        <dbReference type="EMBL" id="KAK0538865.1"/>
    </source>
</evidence>
<name>A0AAN6JNS8_9BASI</name>
<organism evidence="11 12">
    <name type="scientific">Tilletia horrida</name>
    <dbReference type="NCBI Taxonomy" id="155126"/>
    <lineage>
        <taxon>Eukaryota</taxon>
        <taxon>Fungi</taxon>
        <taxon>Dikarya</taxon>
        <taxon>Basidiomycota</taxon>
        <taxon>Ustilaginomycotina</taxon>
        <taxon>Exobasidiomycetes</taxon>
        <taxon>Tilletiales</taxon>
        <taxon>Tilletiaceae</taxon>
        <taxon>Tilletia</taxon>
    </lineage>
</organism>
<dbReference type="GO" id="GO:0006397">
    <property type="term" value="P:mRNA processing"/>
    <property type="evidence" value="ECO:0007669"/>
    <property type="project" value="UniProtKB-KW"/>
</dbReference>
<evidence type="ECO:0000256" key="9">
    <source>
        <dbReference type="SAM" id="MobiDB-lite"/>
    </source>
</evidence>
<feature type="compositionally biased region" description="Gly residues" evidence="9">
    <location>
        <begin position="214"/>
        <end position="227"/>
    </location>
</feature>
<comment type="caution">
    <text evidence="11">The sequence shown here is derived from an EMBL/GenBank/DDBJ whole genome shotgun (WGS) entry which is preliminary data.</text>
</comment>
<reference evidence="11" key="1">
    <citation type="journal article" date="2023" name="PhytoFront">
        <title>Draft Genome Resources of Seven Strains of Tilletia horrida, Causal Agent of Kernel Smut of Rice.</title>
        <authorList>
            <person name="Khanal S."/>
            <person name="Antony Babu S."/>
            <person name="Zhou X.G."/>
        </authorList>
    </citation>
    <scope>NUCLEOTIDE SEQUENCE</scope>
    <source>
        <strain evidence="11">TX3</strain>
    </source>
</reference>
<evidence type="ECO:0000256" key="7">
    <source>
        <dbReference type="ARBA" id="ARBA00023242"/>
    </source>
</evidence>
<evidence type="ECO:0000256" key="6">
    <source>
        <dbReference type="ARBA" id="ARBA00023187"/>
    </source>
</evidence>
<dbReference type="GO" id="GO:0008380">
    <property type="term" value="P:RNA splicing"/>
    <property type="evidence" value="ECO:0007669"/>
    <property type="project" value="UniProtKB-KW"/>
</dbReference>
<dbReference type="PANTHER" id="PTHR12786:SF1">
    <property type="entry name" value="SPLICING REGULATOR SDE2"/>
    <property type="match status" value="1"/>
</dbReference>
<dbReference type="GO" id="GO:0005737">
    <property type="term" value="C:cytoplasm"/>
    <property type="evidence" value="ECO:0007669"/>
    <property type="project" value="UniProtKB-SubCell"/>
</dbReference>
<feature type="domain" description="SDE2-like" evidence="10">
    <location>
        <begin position="95"/>
        <end position="194"/>
    </location>
</feature>
<keyword evidence="6" id="KW-0508">mRNA splicing</keyword>
<dbReference type="GO" id="GO:0005634">
    <property type="term" value="C:nucleus"/>
    <property type="evidence" value="ECO:0007669"/>
    <property type="project" value="UniProtKB-SubCell"/>
</dbReference>
<feature type="compositionally biased region" description="Low complexity" evidence="9">
    <location>
        <begin position="281"/>
        <end position="311"/>
    </location>
</feature>
<keyword evidence="7" id="KW-0539">Nucleus</keyword>
<evidence type="ECO:0000256" key="2">
    <source>
        <dbReference type="ARBA" id="ARBA00004496"/>
    </source>
</evidence>
<keyword evidence="4" id="KW-0963">Cytoplasm</keyword>
<gene>
    <name evidence="11" type="ORF">OC842_001174</name>
</gene>
<keyword evidence="5" id="KW-0507">mRNA processing</keyword>
<evidence type="ECO:0000259" key="10">
    <source>
        <dbReference type="Pfam" id="PF22782"/>
    </source>
</evidence>
<comment type="similarity">
    <text evidence="3">Belongs to the SDE2 family.</text>
</comment>
<dbReference type="InterPro" id="IPR053822">
    <property type="entry name" value="SDE2-like_dom"/>
</dbReference>
<feature type="region of interest" description="Disordered" evidence="9">
    <location>
        <begin position="274"/>
        <end position="325"/>
    </location>
</feature>
<keyword evidence="8" id="KW-0131">Cell cycle</keyword>
<feature type="compositionally biased region" description="Low complexity" evidence="9">
    <location>
        <begin position="228"/>
        <end position="241"/>
    </location>
</feature>
<dbReference type="AlphaFoldDB" id="A0AAN6JNS8"/>
<dbReference type="Pfam" id="PF22782">
    <property type="entry name" value="SDE2"/>
    <property type="match status" value="1"/>
</dbReference>
<proteinExistence type="inferred from homology"/>
<evidence type="ECO:0000256" key="4">
    <source>
        <dbReference type="ARBA" id="ARBA00022490"/>
    </source>
</evidence>
<dbReference type="InterPro" id="IPR051421">
    <property type="entry name" value="RNA_Proc_DNA_Dmg_Regulator"/>
</dbReference>
<feature type="region of interest" description="Disordered" evidence="9">
    <location>
        <begin position="171"/>
        <end position="261"/>
    </location>
</feature>